<evidence type="ECO:0000313" key="1">
    <source>
        <dbReference type="EMBL" id="CAF1594486.1"/>
    </source>
</evidence>
<proteinExistence type="predicted"/>
<keyword evidence="3" id="KW-1185">Reference proteome</keyword>
<comment type="caution">
    <text evidence="1">The sequence shown here is derived from an EMBL/GenBank/DDBJ whole genome shotgun (WGS) entry which is preliminary data.</text>
</comment>
<dbReference type="Proteomes" id="UP000663829">
    <property type="component" value="Unassembled WGS sequence"/>
</dbReference>
<dbReference type="EMBL" id="CAJOBC010100600">
    <property type="protein sequence ID" value="CAF4468245.1"/>
    <property type="molecule type" value="Genomic_DNA"/>
</dbReference>
<dbReference type="OrthoDB" id="90756at2759"/>
<evidence type="ECO:0000313" key="2">
    <source>
        <dbReference type="EMBL" id="CAF4468245.1"/>
    </source>
</evidence>
<dbReference type="EMBL" id="CAJNOQ010034350">
    <property type="protein sequence ID" value="CAF1594486.1"/>
    <property type="molecule type" value="Genomic_DNA"/>
</dbReference>
<gene>
    <name evidence="1" type="ORF">GPM918_LOCUS41983</name>
    <name evidence="2" type="ORF">SRO942_LOCUS43132</name>
</gene>
<organism evidence="1 3">
    <name type="scientific">Didymodactylos carnosus</name>
    <dbReference type="NCBI Taxonomy" id="1234261"/>
    <lineage>
        <taxon>Eukaryota</taxon>
        <taxon>Metazoa</taxon>
        <taxon>Spiralia</taxon>
        <taxon>Gnathifera</taxon>
        <taxon>Rotifera</taxon>
        <taxon>Eurotatoria</taxon>
        <taxon>Bdelloidea</taxon>
        <taxon>Philodinida</taxon>
        <taxon>Philodinidae</taxon>
        <taxon>Didymodactylos</taxon>
    </lineage>
</organism>
<name>A0A816AB40_9BILA</name>
<protein>
    <submittedName>
        <fullName evidence="1">Uncharacterized protein</fullName>
    </submittedName>
</protein>
<dbReference type="Proteomes" id="UP000681722">
    <property type="component" value="Unassembled WGS sequence"/>
</dbReference>
<sequence>MDGTFKSCPSPFARVYSIHALSPILKGTIPALYTLLPDKTETWIDNSEAMFEKRCTSALKCISKIKHPVDLAFSARVFNSFIPSAMSTGDPFDCNEWKKIKSPIDPSVIAGQKTEI</sequence>
<dbReference type="AlphaFoldDB" id="A0A816AB40"/>
<reference evidence="1" key="1">
    <citation type="submission" date="2021-02" db="EMBL/GenBank/DDBJ databases">
        <authorList>
            <person name="Nowell W R."/>
        </authorList>
    </citation>
    <scope>NUCLEOTIDE SEQUENCE</scope>
</reference>
<evidence type="ECO:0000313" key="3">
    <source>
        <dbReference type="Proteomes" id="UP000663829"/>
    </source>
</evidence>
<accession>A0A816AB40</accession>